<dbReference type="InterPro" id="IPR003781">
    <property type="entry name" value="CoA-bd"/>
</dbReference>
<dbReference type="SUPFAM" id="SSF51735">
    <property type="entry name" value="NAD(P)-binding Rossmann-fold domains"/>
    <property type="match status" value="1"/>
</dbReference>
<organism evidence="2 3">
    <name type="scientific">Tamilnaduibacter salinus</name>
    <dbReference type="NCBI Taxonomy" id="1484056"/>
    <lineage>
        <taxon>Bacteria</taxon>
        <taxon>Pseudomonadati</taxon>
        <taxon>Pseudomonadota</taxon>
        <taxon>Gammaproteobacteria</taxon>
        <taxon>Pseudomonadales</taxon>
        <taxon>Marinobacteraceae</taxon>
        <taxon>Tamilnaduibacter</taxon>
    </lineage>
</organism>
<sequence>MPTTDAATIRDLLCRVRTIALVGASDKPNRPSHDVMAYLQGRGYRVIPVSPRLAGGELLGERVYRSLADIPEAVDMADLFLAPGRVPPVVGEAIERHIPVVWMQIGVIHPDAAEQAEQAGLTVVMDRCPRQEIPRLGVPPVQTGN</sequence>
<dbReference type="PANTHER" id="PTHR33303:SF2">
    <property type="entry name" value="COA-BINDING DOMAIN-CONTAINING PROTEIN"/>
    <property type="match status" value="1"/>
</dbReference>
<evidence type="ECO:0000313" key="2">
    <source>
        <dbReference type="EMBL" id="PVY77600.1"/>
    </source>
</evidence>
<dbReference type="InterPro" id="IPR036291">
    <property type="entry name" value="NAD(P)-bd_dom_sf"/>
</dbReference>
<evidence type="ECO:0000259" key="1">
    <source>
        <dbReference type="SMART" id="SM00881"/>
    </source>
</evidence>
<dbReference type="Proteomes" id="UP000245887">
    <property type="component" value="Unassembled WGS sequence"/>
</dbReference>
<name>A0A2U1CYZ8_9GAMM</name>
<protein>
    <recommendedName>
        <fullName evidence="1">CoA-binding domain-containing protein</fullName>
    </recommendedName>
</protein>
<feature type="domain" description="CoA-binding" evidence="1">
    <location>
        <begin position="13"/>
        <end position="107"/>
    </location>
</feature>
<dbReference type="Pfam" id="PF13380">
    <property type="entry name" value="CoA_binding_2"/>
    <property type="match status" value="1"/>
</dbReference>
<accession>A0A2U1CYZ8</accession>
<proteinExistence type="predicted"/>
<reference evidence="2 3" key="1">
    <citation type="submission" date="2018-04" db="EMBL/GenBank/DDBJ databases">
        <title>Genomic Encyclopedia of Type Strains, Phase IV (KMG-IV): sequencing the most valuable type-strain genomes for metagenomic binning, comparative biology and taxonomic classification.</title>
        <authorList>
            <person name="Goeker M."/>
        </authorList>
    </citation>
    <scope>NUCLEOTIDE SEQUENCE [LARGE SCALE GENOMIC DNA]</scope>
    <source>
        <strain evidence="2 3">DSM 28688</strain>
    </source>
</reference>
<dbReference type="SMART" id="SM00881">
    <property type="entry name" value="CoA_binding"/>
    <property type="match status" value="1"/>
</dbReference>
<dbReference type="RefSeq" id="WP_116918790.1">
    <property type="nucleotide sequence ID" value="NZ_QEKQ01000003.1"/>
</dbReference>
<dbReference type="OrthoDB" id="9804695at2"/>
<dbReference type="AlphaFoldDB" id="A0A2U1CYZ8"/>
<dbReference type="EMBL" id="QEKQ01000003">
    <property type="protein sequence ID" value="PVY77600.1"/>
    <property type="molecule type" value="Genomic_DNA"/>
</dbReference>
<dbReference type="PANTHER" id="PTHR33303">
    <property type="entry name" value="CYTOPLASMIC PROTEIN-RELATED"/>
    <property type="match status" value="1"/>
</dbReference>
<evidence type="ECO:0000313" key="3">
    <source>
        <dbReference type="Proteomes" id="UP000245887"/>
    </source>
</evidence>
<comment type="caution">
    <text evidence="2">The sequence shown here is derived from an EMBL/GenBank/DDBJ whole genome shotgun (WGS) entry which is preliminary data.</text>
</comment>
<gene>
    <name evidence="2" type="ORF">C8D92_103287</name>
</gene>
<dbReference type="Gene3D" id="3.40.50.720">
    <property type="entry name" value="NAD(P)-binding Rossmann-like Domain"/>
    <property type="match status" value="1"/>
</dbReference>